<accession>A0ABV7TQ41</accession>
<evidence type="ECO:0000313" key="1">
    <source>
        <dbReference type="EMBL" id="MFC3625186.1"/>
    </source>
</evidence>
<organism evidence="1 2">
    <name type="scientific">Vogesella amnigena</name>
    <dbReference type="NCBI Taxonomy" id="1507449"/>
    <lineage>
        <taxon>Bacteria</taxon>
        <taxon>Pseudomonadati</taxon>
        <taxon>Pseudomonadota</taxon>
        <taxon>Betaproteobacteria</taxon>
        <taxon>Neisseriales</taxon>
        <taxon>Chromobacteriaceae</taxon>
        <taxon>Vogesella</taxon>
    </lineage>
</organism>
<proteinExistence type="predicted"/>
<dbReference type="Proteomes" id="UP001595636">
    <property type="component" value="Unassembled WGS sequence"/>
</dbReference>
<dbReference type="RefSeq" id="WP_390276656.1">
    <property type="nucleotide sequence ID" value="NZ_JBHRYH010000008.1"/>
</dbReference>
<comment type="caution">
    <text evidence="1">The sequence shown here is derived from an EMBL/GenBank/DDBJ whole genome shotgun (WGS) entry which is preliminary data.</text>
</comment>
<name>A0ABV7TQ41_9NEIS</name>
<keyword evidence="2" id="KW-1185">Reference proteome</keyword>
<reference evidence="2" key="1">
    <citation type="journal article" date="2019" name="Int. J. Syst. Evol. Microbiol.">
        <title>The Global Catalogue of Microorganisms (GCM) 10K type strain sequencing project: providing services to taxonomists for standard genome sequencing and annotation.</title>
        <authorList>
            <consortium name="The Broad Institute Genomics Platform"/>
            <consortium name="The Broad Institute Genome Sequencing Center for Infectious Disease"/>
            <person name="Wu L."/>
            <person name="Ma J."/>
        </authorList>
    </citation>
    <scope>NUCLEOTIDE SEQUENCE [LARGE SCALE GENOMIC DNA]</scope>
    <source>
        <strain evidence="2">KCTC 42195</strain>
    </source>
</reference>
<sequence>MDINISEATSILSLVVATLAYKHAKASSKENGEQIQKIADRHIFLFAKMELNKSSQKYVKLLHEVSCEFENIINSISYPALEINREISRLFDCHDSNYKAPYLRHAFHTVIEIVRTAYDRELTYQTGINLASRLRYLKIQIERPAPAVEVKRNSWASFFRRKKDLPINPEKFIDSSVACWENIADIQNRISSEKESIIFRDAFPKIKEFIQLHSSQFGRLDLLIEKLDDGLKENSLEQFNILDMEILGEKYKRIRGDIERIRELNLLDLNGADKFEITDGIAHLIYAGSILQIISQHFMWGKLNPMKPHF</sequence>
<evidence type="ECO:0000313" key="2">
    <source>
        <dbReference type="Proteomes" id="UP001595636"/>
    </source>
</evidence>
<protein>
    <submittedName>
        <fullName evidence="1">Uncharacterized protein</fullName>
    </submittedName>
</protein>
<gene>
    <name evidence="1" type="ORF">ACFOKJ_03375</name>
</gene>
<dbReference type="EMBL" id="JBHRYH010000008">
    <property type="protein sequence ID" value="MFC3625186.1"/>
    <property type="molecule type" value="Genomic_DNA"/>
</dbReference>